<dbReference type="InterPro" id="IPR023213">
    <property type="entry name" value="CAT-like_dom_sf"/>
</dbReference>
<keyword evidence="2" id="KW-0808">Transferase</keyword>
<dbReference type="AlphaFoldDB" id="A0A2P6PY92"/>
<dbReference type="InterPro" id="IPR050317">
    <property type="entry name" value="Plant_Fungal_Acyltransferase"/>
</dbReference>
<dbReference type="Gene3D" id="3.30.559.10">
    <property type="entry name" value="Chloramphenicol acetyltransferase-like domain"/>
    <property type="match status" value="2"/>
</dbReference>
<dbReference type="GO" id="GO:0102406">
    <property type="term" value="F:omega-hydroxypalmitate O-sinapoyl transferase activity"/>
    <property type="evidence" value="ECO:0007669"/>
    <property type="project" value="UniProtKB-EC"/>
</dbReference>
<keyword evidence="3" id="KW-1185">Reference proteome</keyword>
<dbReference type="Pfam" id="PF02458">
    <property type="entry name" value="Transferase"/>
    <property type="match status" value="1"/>
</dbReference>
<dbReference type="EC" id="2.3.1.188" evidence="2"/>
<dbReference type="EMBL" id="PDCK01000044">
    <property type="protein sequence ID" value="PRQ26907.1"/>
    <property type="molecule type" value="Genomic_DNA"/>
</dbReference>
<sequence length="510" mass="56186">MASSTELGDHDHDEYLISKVSITETVLVSSAPVLQQPPKVVSLSNLDRQCPLLMYLVFFYKYPTTSSVDHNRIWSLDSVFQSLKSGLEETLSIWYPAGGRLIMTSSTDDDKSLGGLNLLCNNKGAVLAKAATVVKISELGDLSQYNDFFGNLVYKPPPPVLDEQHEDHFSQMPLVAAQVTKFGCGGYSIGIGISHSLFDGPAAYEFMCAWASNSAIKPNQNKLDVIMDDELQPKPVELVHDRDALLMMVDNYSCHDDDNDDDEGVSCRAAAIDHLYQLIMKSAAAVASTDLLMIKSSNDDNNYVHKTFHLSSAFLNCLKKQVVGDNFSCSSFELVAAHLWKAKTLALGLTMETMVCLQFSVDARNKVDPPLPQGFTGNAYVLASVALTVSQVVDQSDHKAIVDKIREAKKSVTNKYVKSYMEAVAGGGSQQASLPPLKELTLVSDWTRMPFHKVDFLQGEADYASPLVAPVPEVIYFMQNPKDDKGIDMRIGLLPQHLDAFTRYFLTNTN</sequence>
<evidence type="ECO:0000313" key="2">
    <source>
        <dbReference type="EMBL" id="PRQ26907.1"/>
    </source>
</evidence>
<name>A0A2P6PY92_ROSCH</name>
<dbReference type="OMA" id="FGCGGYA"/>
<reference evidence="2 3" key="1">
    <citation type="journal article" date="2018" name="Nat. Genet.">
        <title>The Rosa genome provides new insights in the design of modern roses.</title>
        <authorList>
            <person name="Bendahmane M."/>
        </authorList>
    </citation>
    <scope>NUCLEOTIDE SEQUENCE [LARGE SCALE GENOMIC DNA]</scope>
    <source>
        <strain evidence="3">cv. Old Blush</strain>
    </source>
</reference>
<gene>
    <name evidence="2" type="ORF">RchiOBHm_Chr6g0299671</name>
</gene>
<keyword evidence="2" id="KW-0012">Acyltransferase</keyword>
<dbReference type="STRING" id="74649.A0A2P6PY92"/>
<dbReference type="PANTHER" id="PTHR31642:SF145">
    <property type="entry name" value="BRASSINOSTEROID-RELATED ACYLTRANSFERASE 1"/>
    <property type="match status" value="1"/>
</dbReference>
<proteinExistence type="inferred from homology"/>
<dbReference type="Proteomes" id="UP000238479">
    <property type="component" value="Chromosome 6"/>
</dbReference>
<accession>A0A2P6PY92</accession>
<comment type="similarity">
    <text evidence="1">Belongs to the plant acyltransferase family.</text>
</comment>
<dbReference type="OrthoDB" id="671439at2759"/>
<organism evidence="2 3">
    <name type="scientific">Rosa chinensis</name>
    <name type="common">China rose</name>
    <dbReference type="NCBI Taxonomy" id="74649"/>
    <lineage>
        <taxon>Eukaryota</taxon>
        <taxon>Viridiplantae</taxon>
        <taxon>Streptophyta</taxon>
        <taxon>Embryophyta</taxon>
        <taxon>Tracheophyta</taxon>
        <taxon>Spermatophyta</taxon>
        <taxon>Magnoliopsida</taxon>
        <taxon>eudicotyledons</taxon>
        <taxon>Gunneridae</taxon>
        <taxon>Pentapetalae</taxon>
        <taxon>rosids</taxon>
        <taxon>fabids</taxon>
        <taxon>Rosales</taxon>
        <taxon>Rosaceae</taxon>
        <taxon>Rosoideae</taxon>
        <taxon>Rosoideae incertae sedis</taxon>
        <taxon>Rosa</taxon>
    </lineage>
</organism>
<comment type="caution">
    <text evidence="2">The sequence shown here is derived from an EMBL/GenBank/DDBJ whole genome shotgun (WGS) entry which is preliminary data.</text>
</comment>
<evidence type="ECO:0000313" key="3">
    <source>
        <dbReference type="Proteomes" id="UP000238479"/>
    </source>
</evidence>
<evidence type="ECO:0000256" key="1">
    <source>
        <dbReference type="ARBA" id="ARBA00009861"/>
    </source>
</evidence>
<dbReference type="PANTHER" id="PTHR31642">
    <property type="entry name" value="TRICHOTHECENE 3-O-ACETYLTRANSFERASE"/>
    <property type="match status" value="1"/>
</dbReference>
<dbReference type="Gramene" id="PRQ26907">
    <property type="protein sequence ID" value="PRQ26907"/>
    <property type="gene ID" value="RchiOBHm_Chr6g0299671"/>
</dbReference>
<protein>
    <submittedName>
        <fullName evidence="2">Putative omega-hydroxypalmitate O-feruloyl transferase</fullName>
        <ecNumber evidence="2">2.3.1.188</ecNumber>
    </submittedName>
</protein>